<gene>
    <name evidence="1" type="ORF">L6452_43123</name>
</gene>
<organism evidence="1 2">
    <name type="scientific">Arctium lappa</name>
    <name type="common">Greater burdock</name>
    <name type="synonym">Lappa major</name>
    <dbReference type="NCBI Taxonomy" id="4217"/>
    <lineage>
        <taxon>Eukaryota</taxon>
        <taxon>Viridiplantae</taxon>
        <taxon>Streptophyta</taxon>
        <taxon>Embryophyta</taxon>
        <taxon>Tracheophyta</taxon>
        <taxon>Spermatophyta</taxon>
        <taxon>Magnoliopsida</taxon>
        <taxon>eudicotyledons</taxon>
        <taxon>Gunneridae</taxon>
        <taxon>Pentapetalae</taxon>
        <taxon>asterids</taxon>
        <taxon>campanulids</taxon>
        <taxon>Asterales</taxon>
        <taxon>Asteraceae</taxon>
        <taxon>Carduoideae</taxon>
        <taxon>Cardueae</taxon>
        <taxon>Arctiinae</taxon>
        <taxon>Arctium</taxon>
    </lineage>
</organism>
<reference evidence="1 2" key="2">
    <citation type="journal article" date="2022" name="Mol. Ecol. Resour.">
        <title>The genomes of chicory, endive, great burdock and yacon provide insights into Asteraceae paleo-polyploidization history and plant inulin production.</title>
        <authorList>
            <person name="Fan W."/>
            <person name="Wang S."/>
            <person name="Wang H."/>
            <person name="Wang A."/>
            <person name="Jiang F."/>
            <person name="Liu H."/>
            <person name="Zhao H."/>
            <person name="Xu D."/>
            <person name="Zhang Y."/>
        </authorList>
    </citation>
    <scope>NUCLEOTIDE SEQUENCE [LARGE SCALE GENOMIC DNA]</scope>
    <source>
        <strain evidence="2">cv. Niubang</strain>
    </source>
</reference>
<name>A0ACB8XKQ3_ARCLA</name>
<evidence type="ECO:0000313" key="1">
    <source>
        <dbReference type="EMBL" id="KAI3668049.1"/>
    </source>
</evidence>
<evidence type="ECO:0000313" key="2">
    <source>
        <dbReference type="Proteomes" id="UP001055879"/>
    </source>
</evidence>
<reference evidence="2" key="1">
    <citation type="journal article" date="2022" name="Mol. Ecol. Resour.">
        <title>The genomes of chicory, endive, great burdock and yacon provide insights into Asteraceae palaeo-polyploidization history and plant inulin production.</title>
        <authorList>
            <person name="Fan W."/>
            <person name="Wang S."/>
            <person name="Wang H."/>
            <person name="Wang A."/>
            <person name="Jiang F."/>
            <person name="Liu H."/>
            <person name="Zhao H."/>
            <person name="Xu D."/>
            <person name="Zhang Y."/>
        </authorList>
    </citation>
    <scope>NUCLEOTIDE SEQUENCE [LARGE SCALE GENOMIC DNA]</scope>
    <source>
        <strain evidence="2">cv. Niubang</strain>
    </source>
</reference>
<dbReference type="EMBL" id="CM042063">
    <property type="protein sequence ID" value="KAI3668049.1"/>
    <property type="molecule type" value="Genomic_DNA"/>
</dbReference>
<sequence>MREFAPLHDSQGNDFSYYSNKAMNKSFVKGNEQELRSCSPSVVGLCCRSDDLTQFLTGFISSSSESENPSTNWDLIESNCTFCVPTCTFYIMGVQENGSGHLGMSGVPLGSKNKYRRMDSELTDHSTKGAKVQGNMCLLVLHLHLSTMFYLVMIQYSEKYFDDTFEYRHVVLPPEVAKLLPKNRLLSELSTRGTEAIWLELKQQTKELLWFLMLFKKMEEFRHVVLPPEVAKLLPKNRLLSETGNLLLSSLQQRPVPTPGNGCNWTGVVVKRRSRDGSQTDSGRLTATILYWYSGKTTAFCVE</sequence>
<comment type="caution">
    <text evidence="1">The sequence shown here is derived from an EMBL/GenBank/DDBJ whole genome shotgun (WGS) entry which is preliminary data.</text>
</comment>
<keyword evidence="2" id="KW-1185">Reference proteome</keyword>
<proteinExistence type="predicted"/>
<accession>A0ACB8XKQ3</accession>
<dbReference type="Proteomes" id="UP001055879">
    <property type="component" value="Linkage Group LG17"/>
</dbReference>
<protein>
    <submittedName>
        <fullName evidence="1">Uncharacterized protein</fullName>
    </submittedName>
</protein>